<accession>A0A0E9Q3R0</accession>
<sequence length="73" mass="8554">MNCQNVRCPTLALLSVRFSLYFNVITVTLPTNGIMNVVFKRISQSFLSTSLRYLKCITPEICNFLWNISRWYN</sequence>
<evidence type="ECO:0000313" key="2">
    <source>
        <dbReference type="EMBL" id="JAH10975.1"/>
    </source>
</evidence>
<protein>
    <submittedName>
        <fullName evidence="2">Uncharacterized protein</fullName>
    </submittedName>
</protein>
<dbReference type="EMBL" id="GBXM01097602">
    <property type="protein sequence ID" value="JAH10975.1"/>
    <property type="molecule type" value="Transcribed_RNA"/>
</dbReference>
<name>A0A0E9Q3R0_ANGAN</name>
<dbReference type="AlphaFoldDB" id="A0A0E9Q3R0"/>
<keyword evidence="1" id="KW-1133">Transmembrane helix</keyword>
<proteinExistence type="predicted"/>
<feature type="transmembrane region" description="Helical" evidence="1">
    <location>
        <begin position="20"/>
        <end position="39"/>
    </location>
</feature>
<reference evidence="2" key="2">
    <citation type="journal article" date="2015" name="Fish Shellfish Immunol.">
        <title>Early steps in the European eel (Anguilla anguilla)-Vibrio vulnificus interaction in the gills: Role of the RtxA13 toxin.</title>
        <authorList>
            <person name="Callol A."/>
            <person name="Pajuelo D."/>
            <person name="Ebbesson L."/>
            <person name="Teles M."/>
            <person name="MacKenzie S."/>
            <person name="Amaro C."/>
        </authorList>
    </citation>
    <scope>NUCLEOTIDE SEQUENCE</scope>
</reference>
<organism evidence="2">
    <name type="scientific">Anguilla anguilla</name>
    <name type="common">European freshwater eel</name>
    <name type="synonym">Muraena anguilla</name>
    <dbReference type="NCBI Taxonomy" id="7936"/>
    <lineage>
        <taxon>Eukaryota</taxon>
        <taxon>Metazoa</taxon>
        <taxon>Chordata</taxon>
        <taxon>Craniata</taxon>
        <taxon>Vertebrata</taxon>
        <taxon>Euteleostomi</taxon>
        <taxon>Actinopterygii</taxon>
        <taxon>Neopterygii</taxon>
        <taxon>Teleostei</taxon>
        <taxon>Anguilliformes</taxon>
        <taxon>Anguillidae</taxon>
        <taxon>Anguilla</taxon>
    </lineage>
</organism>
<keyword evidence="1" id="KW-0472">Membrane</keyword>
<evidence type="ECO:0000256" key="1">
    <source>
        <dbReference type="SAM" id="Phobius"/>
    </source>
</evidence>
<keyword evidence="1" id="KW-0812">Transmembrane</keyword>
<reference evidence="2" key="1">
    <citation type="submission" date="2014-11" db="EMBL/GenBank/DDBJ databases">
        <authorList>
            <person name="Amaro Gonzalez C."/>
        </authorList>
    </citation>
    <scope>NUCLEOTIDE SEQUENCE</scope>
</reference>